<dbReference type="GO" id="GO:0030311">
    <property type="term" value="P:poly-N-acetyllactosamine biosynthetic process"/>
    <property type="evidence" value="ECO:0007669"/>
    <property type="project" value="TreeGrafter"/>
</dbReference>
<keyword evidence="7" id="KW-0735">Signal-anchor</keyword>
<keyword evidence="11" id="KW-0472">Membrane</keyword>
<evidence type="ECO:0000256" key="3">
    <source>
        <dbReference type="ARBA" id="ARBA00008661"/>
    </source>
</evidence>
<keyword evidence="6" id="KW-0812">Transmembrane</keyword>
<evidence type="ECO:0000313" key="15">
    <source>
        <dbReference type="Proteomes" id="UP001318040"/>
    </source>
</evidence>
<dbReference type="GO" id="GO:0006493">
    <property type="term" value="P:protein O-linked glycosylation"/>
    <property type="evidence" value="ECO:0007669"/>
    <property type="project" value="TreeGrafter"/>
</dbReference>
<keyword evidence="5" id="KW-0808">Transferase</keyword>
<dbReference type="GO" id="GO:0000139">
    <property type="term" value="C:Golgi membrane"/>
    <property type="evidence" value="ECO:0007669"/>
    <property type="project" value="UniProtKB-SubCell"/>
</dbReference>
<dbReference type="InterPro" id="IPR002659">
    <property type="entry name" value="Glyco_trans_31"/>
</dbReference>
<proteinExistence type="inferred from homology"/>
<feature type="chain" id="PRO_5042534739" description="Hexosyltransferase" evidence="14">
    <location>
        <begin position="24"/>
        <end position="453"/>
    </location>
</feature>
<dbReference type="AlphaFoldDB" id="A0AAJ7XA39"/>
<evidence type="ECO:0000256" key="6">
    <source>
        <dbReference type="ARBA" id="ARBA00022692"/>
    </source>
</evidence>
<keyword evidence="4 13" id="KW-0328">Glycosyltransferase</keyword>
<comment type="subcellular location">
    <subcellularLocation>
        <location evidence="1 13">Golgi apparatus membrane</location>
        <topology evidence="1 13">Single-pass type II membrane protein</topology>
    </subcellularLocation>
</comment>
<dbReference type="FunFam" id="3.90.550.50:FF:000001">
    <property type="entry name" value="Hexosyltransferase"/>
    <property type="match status" value="1"/>
</dbReference>
<gene>
    <name evidence="16" type="primary">LOC116951898</name>
</gene>
<organism evidence="15 16">
    <name type="scientific">Petromyzon marinus</name>
    <name type="common">Sea lamprey</name>
    <dbReference type="NCBI Taxonomy" id="7757"/>
    <lineage>
        <taxon>Eukaryota</taxon>
        <taxon>Metazoa</taxon>
        <taxon>Chordata</taxon>
        <taxon>Craniata</taxon>
        <taxon>Vertebrata</taxon>
        <taxon>Cyclostomata</taxon>
        <taxon>Hyperoartia</taxon>
        <taxon>Petromyzontiformes</taxon>
        <taxon>Petromyzontidae</taxon>
        <taxon>Petromyzon</taxon>
    </lineage>
</organism>
<reference evidence="16" key="1">
    <citation type="submission" date="2025-08" db="UniProtKB">
        <authorList>
            <consortium name="RefSeq"/>
        </authorList>
    </citation>
    <scope>IDENTIFICATION</scope>
    <source>
        <tissue evidence="16">Sperm</tissue>
    </source>
</reference>
<comment type="pathway">
    <text evidence="2">Protein modification; protein glycosylation.</text>
</comment>
<evidence type="ECO:0000256" key="2">
    <source>
        <dbReference type="ARBA" id="ARBA00004922"/>
    </source>
</evidence>
<evidence type="ECO:0000256" key="11">
    <source>
        <dbReference type="ARBA" id="ARBA00023136"/>
    </source>
</evidence>
<evidence type="ECO:0000256" key="9">
    <source>
        <dbReference type="ARBA" id="ARBA00023034"/>
    </source>
</evidence>
<dbReference type="GeneID" id="116951898"/>
<evidence type="ECO:0000256" key="12">
    <source>
        <dbReference type="ARBA" id="ARBA00023180"/>
    </source>
</evidence>
<keyword evidence="8" id="KW-1133">Transmembrane helix</keyword>
<dbReference type="PANTHER" id="PTHR11214">
    <property type="entry name" value="BETA-1,3-N-ACETYLGLUCOSAMINYLTRANSFERASE"/>
    <property type="match status" value="1"/>
</dbReference>
<sequence>MTAPRSLHTWLPACLFLLIVASGAIYSQVGVSFTFVKYPPKRDERDDPHRIAAENCEGARDCGDNGGGGGGGDFDRERDLFPPFWEERSAGSAPSWDGHSELCASNASVAAAVEGFSSLPGMIQNFLTHRHCRRFELVLEPRRSKCDPGPVTLLIAIKSDARNLARRDVIRRTWGQERTIKGEIVRRVFLFGVVADVPGERRMRLNALLQEESRLYNDVVQWNFLDTFYNLTLKQLLFLDWMAERCPLTRFIFDGDDDIFVNSDNMVEYVTTSQASGDPPSSSSSSTHETAGRHMYEGYVISNVGPIRHTWSKYYVPVQVQESERYPPYVGGGGIIMSGHTALQIRKAAPSVPLLPIDDVFFGQCLELLGLAPRRNAEFRTAGIHNPRAGAGDDGLSSFHPCYYREVLLVHSLEPFEVQLMWGALKRPWLRCGRPPVPIPRPLDAAVAVEQEK</sequence>
<dbReference type="KEGG" id="pmrn:116951898"/>
<evidence type="ECO:0000256" key="4">
    <source>
        <dbReference type="ARBA" id="ARBA00022676"/>
    </source>
</evidence>
<name>A0AAJ7XA39_PETMA</name>
<feature type="signal peptide" evidence="14">
    <location>
        <begin position="1"/>
        <end position="23"/>
    </location>
</feature>
<keyword evidence="10" id="KW-0443">Lipid metabolism</keyword>
<accession>A0AAJ7XA39</accession>
<evidence type="ECO:0000256" key="5">
    <source>
        <dbReference type="ARBA" id="ARBA00022679"/>
    </source>
</evidence>
<dbReference type="PANTHER" id="PTHR11214:SF23">
    <property type="entry name" value="N-ACETYLLACTOSAMINIDE BETA-1,3-N-ACETYLGLUCOSAMINYLTRANSFERASE 3"/>
    <property type="match status" value="1"/>
</dbReference>
<comment type="similarity">
    <text evidence="3 13">Belongs to the glycosyltransferase 31 family.</text>
</comment>
<dbReference type="GO" id="GO:0016758">
    <property type="term" value="F:hexosyltransferase activity"/>
    <property type="evidence" value="ECO:0007669"/>
    <property type="project" value="InterPro"/>
</dbReference>
<keyword evidence="12" id="KW-0325">Glycoprotein</keyword>
<evidence type="ECO:0000313" key="16">
    <source>
        <dbReference type="RefSeq" id="XP_032826627.1"/>
    </source>
</evidence>
<dbReference type="RefSeq" id="XP_032826627.1">
    <property type="nucleotide sequence ID" value="XM_032970736.1"/>
</dbReference>
<keyword evidence="15" id="KW-1185">Reference proteome</keyword>
<evidence type="ECO:0000256" key="1">
    <source>
        <dbReference type="ARBA" id="ARBA00004323"/>
    </source>
</evidence>
<dbReference type="EC" id="2.4.1.-" evidence="13"/>
<dbReference type="GO" id="GO:0006629">
    <property type="term" value="P:lipid metabolic process"/>
    <property type="evidence" value="ECO:0007669"/>
    <property type="project" value="UniProtKB-KW"/>
</dbReference>
<keyword evidence="9 13" id="KW-0333">Golgi apparatus</keyword>
<evidence type="ECO:0000256" key="8">
    <source>
        <dbReference type="ARBA" id="ARBA00022989"/>
    </source>
</evidence>
<dbReference type="GO" id="GO:0008194">
    <property type="term" value="F:UDP-glycosyltransferase activity"/>
    <property type="evidence" value="ECO:0007669"/>
    <property type="project" value="TreeGrafter"/>
</dbReference>
<evidence type="ECO:0000256" key="7">
    <source>
        <dbReference type="ARBA" id="ARBA00022968"/>
    </source>
</evidence>
<evidence type="ECO:0000256" key="13">
    <source>
        <dbReference type="RuleBase" id="RU363063"/>
    </source>
</evidence>
<evidence type="ECO:0000256" key="10">
    <source>
        <dbReference type="ARBA" id="ARBA00023098"/>
    </source>
</evidence>
<dbReference type="Gene3D" id="3.90.550.50">
    <property type="match status" value="1"/>
</dbReference>
<dbReference type="Pfam" id="PF01762">
    <property type="entry name" value="Galactosyl_T"/>
    <property type="match status" value="1"/>
</dbReference>
<protein>
    <recommendedName>
        <fullName evidence="13">Hexosyltransferase</fullName>
        <ecNumber evidence="13">2.4.1.-</ecNumber>
    </recommendedName>
</protein>
<dbReference type="Proteomes" id="UP001318040">
    <property type="component" value="Chromosome 44"/>
</dbReference>
<keyword evidence="14" id="KW-0732">Signal</keyword>
<evidence type="ECO:0000256" key="14">
    <source>
        <dbReference type="SAM" id="SignalP"/>
    </source>
</evidence>